<dbReference type="GO" id="GO:0046983">
    <property type="term" value="F:protein dimerization activity"/>
    <property type="evidence" value="ECO:0007669"/>
    <property type="project" value="InterPro"/>
</dbReference>
<comment type="caution">
    <text evidence="2">The sequence shown here is derived from an EMBL/GenBank/DDBJ whole genome shotgun (WGS) entry which is preliminary data.</text>
</comment>
<dbReference type="InterPro" id="IPR012337">
    <property type="entry name" value="RNaseH-like_sf"/>
</dbReference>
<dbReference type="Proteomes" id="UP001215280">
    <property type="component" value="Unassembled WGS sequence"/>
</dbReference>
<reference evidence="2" key="1">
    <citation type="submission" date="2023-03" db="EMBL/GenBank/DDBJ databases">
        <title>Massive genome expansion in bonnet fungi (Mycena s.s.) driven by repeated elements and novel gene families across ecological guilds.</title>
        <authorList>
            <consortium name="Lawrence Berkeley National Laboratory"/>
            <person name="Harder C.B."/>
            <person name="Miyauchi S."/>
            <person name="Viragh M."/>
            <person name="Kuo A."/>
            <person name="Thoen E."/>
            <person name="Andreopoulos B."/>
            <person name="Lu D."/>
            <person name="Skrede I."/>
            <person name="Drula E."/>
            <person name="Henrissat B."/>
            <person name="Morin E."/>
            <person name="Kohler A."/>
            <person name="Barry K."/>
            <person name="LaButti K."/>
            <person name="Morin E."/>
            <person name="Salamov A."/>
            <person name="Lipzen A."/>
            <person name="Mereny Z."/>
            <person name="Hegedus B."/>
            <person name="Baldrian P."/>
            <person name="Stursova M."/>
            <person name="Weitz H."/>
            <person name="Taylor A."/>
            <person name="Grigoriev I.V."/>
            <person name="Nagy L.G."/>
            <person name="Martin F."/>
            <person name="Kauserud H."/>
        </authorList>
    </citation>
    <scope>NUCLEOTIDE SEQUENCE</scope>
    <source>
        <strain evidence="2">CBHHK188m</strain>
    </source>
</reference>
<evidence type="ECO:0000313" key="3">
    <source>
        <dbReference type="Proteomes" id="UP001215280"/>
    </source>
</evidence>
<name>A0AAD7JZG0_9AGAR</name>
<accession>A0AAD7JZG0</accession>
<dbReference type="AlphaFoldDB" id="A0AAD7JZG0"/>
<dbReference type="SUPFAM" id="SSF53098">
    <property type="entry name" value="Ribonuclease H-like"/>
    <property type="match status" value="1"/>
</dbReference>
<evidence type="ECO:0000313" key="2">
    <source>
        <dbReference type="EMBL" id="KAJ7773611.1"/>
    </source>
</evidence>
<sequence>LPFMARVARDILAIPGLSISMECLFSDVKHALLDACSSMTVETAAVDIVTKE</sequence>
<feature type="non-terminal residue" evidence="2">
    <location>
        <position position="52"/>
    </location>
</feature>
<organism evidence="2 3">
    <name type="scientific">Mycena maculata</name>
    <dbReference type="NCBI Taxonomy" id="230809"/>
    <lineage>
        <taxon>Eukaryota</taxon>
        <taxon>Fungi</taxon>
        <taxon>Dikarya</taxon>
        <taxon>Basidiomycota</taxon>
        <taxon>Agaricomycotina</taxon>
        <taxon>Agaricomycetes</taxon>
        <taxon>Agaricomycetidae</taxon>
        <taxon>Agaricales</taxon>
        <taxon>Marasmiineae</taxon>
        <taxon>Mycenaceae</taxon>
        <taxon>Mycena</taxon>
    </lineage>
</organism>
<dbReference type="Pfam" id="PF05699">
    <property type="entry name" value="Dimer_Tnp_hAT"/>
    <property type="match status" value="1"/>
</dbReference>
<dbReference type="EMBL" id="JARJLG010000017">
    <property type="protein sequence ID" value="KAJ7773611.1"/>
    <property type="molecule type" value="Genomic_DNA"/>
</dbReference>
<proteinExistence type="predicted"/>
<feature type="domain" description="HAT C-terminal dimerisation" evidence="1">
    <location>
        <begin position="2"/>
        <end position="44"/>
    </location>
</feature>
<gene>
    <name evidence="2" type="ORF">DFH07DRAFT_723348</name>
</gene>
<dbReference type="InterPro" id="IPR008906">
    <property type="entry name" value="HATC_C_dom"/>
</dbReference>
<feature type="non-terminal residue" evidence="2">
    <location>
        <position position="1"/>
    </location>
</feature>
<keyword evidence="3" id="KW-1185">Reference proteome</keyword>
<evidence type="ECO:0000259" key="1">
    <source>
        <dbReference type="Pfam" id="PF05699"/>
    </source>
</evidence>
<protein>
    <recommendedName>
        <fullName evidence="1">HAT C-terminal dimerisation domain-containing protein</fullName>
    </recommendedName>
</protein>